<evidence type="ECO:0000256" key="2">
    <source>
        <dbReference type="ARBA" id="ARBA00029447"/>
    </source>
</evidence>
<evidence type="ECO:0000256" key="1">
    <source>
        <dbReference type="ARBA" id="ARBA00022500"/>
    </source>
</evidence>
<sequence length="492" mass="53347">MLDSLKLRGRILACIIIPLLVSGVLATLIVSTVKKAEELDEQIGLSSEVIDHLAEATLQAIRMERSTRGYLVSATDRHRQGFETGSESYSRLINSLEPKIAQLEDPVQRQRFQEYTQLGNQLRQADLQMLQLAQTGQREAAVALFSTDQSSNIVREIESIYNAFVEQERETLAARKVQAQEALHLSLAVAGWGSAIVGLLTIAIGAKLASSIRDRIERAIHEVATSSTEFAATFSHQETSTNAQAISVNQTTSSMEELNASSKATAEQAESAAANAILVLNLVDSSTHHELPVHLSYGLGSHHSTLLSRNRQIGQQNTSLKETVHQIANRIEQLTQQLSQIDGIASNVSNIANQTNMLALNASVEAVRAGEAGKGFGVVATEIRKLADHSGRCADRINSLVKEIQSATSLTVQVTEQGTKTVEVVVEAIDEIVNNTQQISLTAQQQAIAIQQVFEAMNALNRIASETVNSISQAKMGTEKLNQAALDLKEMV</sequence>
<gene>
    <name evidence="6" type="ORF">NG799_13320</name>
</gene>
<dbReference type="PANTHER" id="PTHR43531">
    <property type="entry name" value="PROTEIN ICFG"/>
    <property type="match status" value="1"/>
</dbReference>
<dbReference type="SUPFAM" id="SSF58104">
    <property type="entry name" value="Methyl-accepting chemotaxis protein (MCP) signaling domain"/>
    <property type="match status" value="1"/>
</dbReference>
<evidence type="ECO:0000313" key="7">
    <source>
        <dbReference type="Proteomes" id="UP001525890"/>
    </source>
</evidence>
<dbReference type="PANTHER" id="PTHR43531:SF11">
    <property type="entry name" value="METHYL-ACCEPTING CHEMOTAXIS PROTEIN 3"/>
    <property type="match status" value="1"/>
</dbReference>
<dbReference type="PROSITE" id="PS50111">
    <property type="entry name" value="CHEMOTAXIS_TRANSDUC_2"/>
    <property type="match status" value="1"/>
</dbReference>
<feature type="domain" description="Methyl-accepting transducer" evidence="5">
    <location>
        <begin position="219"/>
        <end position="482"/>
    </location>
</feature>
<comment type="similarity">
    <text evidence="2">Belongs to the methyl-accepting chemotaxis (MCP) protein family.</text>
</comment>
<feature type="transmembrane region" description="Helical" evidence="4">
    <location>
        <begin position="185"/>
        <end position="206"/>
    </location>
</feature>
<protein>
    <submittedName>
        <fullName evidence="6">Methyl-accepting chemotaxis protein</fullName>
    </submittedName>
</protein>
<keyword evidence="4" id="KW-0472">Membrane</keyword>
<organism evidence="6 7">
    <name type="scientific">Laspinema palackyanum D2a</name>
    <dbReference type="NCBI Taxonomy" id="2953684"/>
    <lineage>
        <taxon>Bacteria</taxon>
        <taxon>Bacillati</taxon>
        <taxon>Cyanobacteriota</taxon>
        <taxon>Cyanophyceae</taxon>
        <taxon>Oscillatoriophycideae</taxon>
        <taxon>Oscillatoriales</taxon>
        <taxon>Laspinemataceae</taxon>
        <taxon>Laspinema</taxon>
        <taxon>Laspinema palackyanum</taxon>
    </lineage>
</organism>
<dbReference type="RefSeq" id="WP_368006906.1">
    <property type="nucleotide sequence ID" value="NZ_JAMXFF010000018.1"/>
</dbReference>
<dbReference type="Gene3D" id="1.10.287.950">
    <property type="entry name" value="Methyl-accepting chemotaxis protein"/>
    <property type="match status" value="1"/>
</dbReference>
<keyword evidence="4" id="KW-0812">Transmembrane</keyword>
<dbReference type="Pfam" id="PF05227">
    <property type="entry name" value="CHASE3"/>
    <property type="match status" value="1"/>
</dbReference>
<dbReference type="Proteomes" id="UP001525890">
    <property type="component" value="Unassembled WGS sequence"/>
</dbReference>
<keyword evidence="4" id="KW-1133">Transmembrane helix</keyword>
<keyword evidence="3" id="KW-0807">Transducer</keyword>
<dbReference type="InterPro" id="IPR004089">
    <property type="entry name" value="MCPsignal_dom"/>
</dbReference>
<dbReference type="Pfam" id="PF00015">
    <property type="entry name" value="MCPsignal"/>
    <property type="match status" value="1"/>
</dbReference>
<name>A0ABT2MRF7_9CYAN</name>
<evidence type="ECO:0000256" key="3">
    <source>
        <dbReference type="PROSITE-ProRule" id="PRU00284"/>
    </source>
</evidence>
<dbReference type="EMBL" id="JAMXFF010000018">
    <property type="protein sequence ID" value="MCT7967317.1"/>
    <property type="molecule type" value="Genomic_DNA"/>
</dbReference>
<evidence type="ECO:0000256" key="4">
    <source>
        <dbReference type="SAM" id="Phobius"/>
    </source>
</evidence>
<reference evidence="6 7" key="1">
    <citation type="journal article" date="2022" name="Front. Microbiol.">
        <title>High genomic differentiation and limited gene flow indicate recent cryptic speciation within the genus Laspinema (cyanobacteria).</title>
        <authorList>
            <person name="Stanojkovic A."/>
            <person name="Skoupy S."/>
            <person name="Skaloud P."/>
            <person name="Dvorak P."/>
        </authorList>
    </citation>
    <scope>NUCLEOTIDE SEQUENCE [LARGE SCALE GENOMIC DNA]</scope>
    <source>
        <strain evidence="6 7">D2a</strain>
    </source>
</reference>
<accession>A0ABT2MRF7</accession>
<keyword evidence="1" id="KW-0145">Chemotaxis</keyword>
<comment type="caution">
    <text evidence="6">The sequence shown here is derived from an EMBL/GenBank/DDBJ whole genome shotgun (WGS) entry which is preliminary data.</text>
</comment>
<dbReference type="InterPro" id="IPR051310">
    <property type="entry name" value="MCP_chemotaxis"/>
</dbReference>
<keyword evidence="7" id="KW-1185">Reference proteome</keyword>
<evidence type="ECO:0000313" key="6">
    <source>
        <dbReference type="EMBL" id="MCT7967317.1"/>
    </source>
</evidence>
<proteinExistence type="inferred from homology"/>
<dbReference type="InterPro" id="IPR007891">
    <property type="entry name" value="CHASE3"/>
</dbReference>
<evidence type="ECO:0000259" key="5">
    <source>
        <dbReference type="PROSITE" id="PS50111"/>
    </source>
</evidence>
<dbReference type="SMART" id="SM00283">
    <property type="entry name" value="MA"/>
    <property type="match status" value="1"/>
</dbReference>